<evidence type="ECO:0000256" key="6">
    <source>
        <dbReference type="ARBA" id="ARBA00022723"/>
    </source>
</evidence>
<evidence type="ECO:0000256" key="3">
    <source>
        <dbReference type="ARBA" id="ARBA00022448"/>
    </source>
</evidence>
<evidence type="ECO:0000256" key="15">
    <source>
        <dbReference type="PIRSR" id="PIRSR038455-1"/>
    </source>
</evidence>
<comment type="subunit">
    <text evidence="2 14">Heterodimer of SoxA and SoxX.</text>
</comment>
<dbReference type="RefSeq" id="WP_121216667.1">
    <property type="nucleotide sequence ID" value="NZ_RBIG01000001.1"/>
</dbReference>
<evidence type="ECO:0000256" key="5">
    <source>
        <dbReference type="ARBA" id="ARBA00022679"/>
    </source>
</evidence>
<keyword evidence="10 14" id="KW-0408">Iron</keyword>
<dbReference type="EMBL" id="RBIG01000001">
    <property type="protein sequence ID" value="RKQ72292.1"/>
    <property type="molecule type" value="Genomic_DNA"/>
</dbReference>
<dbReference type="Gene3D" id="1.10.760.10">
    <property type="entry name" value="Cytochrome c-like domain"/>
    <property type="match status" value="2"/>
</dbReference>
<evidence type="ECO:0000256" key="17">
    <source>
        <dbReference type="PIRSR" id="PIRSR038455-3"/>
    </source>
</evidence>
<sequence length="253" mass="27224">MIAGRVLVLAALLVSVGVQAEPLPSGTSFLSEELQARQADEAANPGMLWVDEGARLWATPQGATGKACASCHGADAASMRGVAVRYPAVDAESSDLLNLEGRINLCRTRHQEAEPYAYETDQLLGLTAFVARQSFGMPVQVETGGAAAPFYAAGEAFFHRRQGQLNLSCAQCHDDNAGRSLRGDTISYGLGNGYPAYRLEWQSVGSLQRRLRSCSYGVRAVQFDYGSSDYLALELYLAKRAEGVAIETPAIRR</sequence>
<evidence type="ECO:0000256" key="8">
    <source>
        <dbReference type="ARBA" id="ARBA00022764"/>
    </source>
</evidence>
<dbReference type="GO" id="GO:0019417">
    <property type="term" value="P:sulfur oxidation"/>
    <property type="evidence" value="ECO:0007669"/>
    <property type="project" value="InterPro"/>
</dbReference>
<evidence type="ECO:0000256" key="14">
    <source>
        <dbReference type="PIRNR" id="PIRNR038455"/>
    </source>
</evidence>
<dbReference type="GO" id="GO:0016740">
    <property type="term" value="F:transferase activity"/>
    <property type="evidence" value="ECO:0007669"/>
    <property type="project" value="UniProtKB-KW"/>
</dbReference>
<dbReference type="Pfam" id="PF21342">
    <property type="entry name" value="SoxA-TsdA_cyt-c"/>
    <property type="match status" value="2"/>
</dbReference>
<feature type="binding site" description="axial binding residue" evidence="17">
    <location>
        <position position="72"/>
    </location>
    <ligand>
        <name>heme c</name>
        <dbReference type="ChEBI" id="CHEBI:61717"/>
        <label>1</label>
    </ligand>
    <ligandPart>
        <name>Fe</name>
        <dbReference type="ChEBI" id="CHEBI:18248"/>
    </ligandPart>
</feature>
<comment type="subcellular location">
    <subcellularLocation>
        <location evidence="1 14">Periplasm</location>
    </subcellularLocation>
</comment>
<comment type="catalytic activity">
    <reaction evidence="13 14">
        <text>S-sulfanyl-L-cysteinyl-[SoxY protein] + thiosulfate + 2 Fe(III)-[cytochrome c] = S-(2-sulfodisulfanyl)-L-cysteinyl-[SoxY protein] + 2 Fe(II)-[cytochrome c] + 2 H(+)</text>
        <dbReference type="Rhea" id="RHEA:51224"/>
        <dbReference type="Rhea" id="RHEA-COMP:10350"/>
        <dbReference type="Rhea" id="RHEA-COMP:14399"/>
        <dbReference type="Rhea" id="RHEA-COMP:14689"/>
        <dbReference type="Rhea" id="RHEA-COMP:14690"/>
        <dbReference type="ChEBI" id="CHEBI:15378"/>
        <dbReference type="ChEBI" id="CHEBI:29033"/>
        <dbReference type="ChEBI" id="CHEBI:29034"/>
        <dbReference type="ChEBI" id="CHEBI:33542"/>
        <dbReference type="ChEBI" id="CHEBI:61963"/>
        <dbReference type="ChEBI" id="CHEBI:140664"/>
        <dbReference type="EC" id="2.8.5.2"/>
    </reaction>
</comment>
<evidence type="ECO:0000256" key="9">
    <source>
        <dbReference type="ARBA" id="ARBA00022982"/>
    </source>
</evidence>
<evidence type="ECO:0000256" key="11">
    <source>
        <dbReference type="ARBA" id="ARBA00025746"/>
    </source>
</evidence>
<feature type="binding site" description="covalent" evidence="16">
    <location>
        <position position="71"/>
    </location>
    <ligand>
        <name>heme c</name>
        <dbReference type="ChEBI" id="CHEBI:61717"/>
        <label>1</label>
    </ligand>
</feature>
<keyword evidence="6 14" id="KW-0479">Metal-binding</keyword>
<organism evidence="20 21">
    <name type="scientific">Oceanibaculum indicum</name>
    <dbReference type="NCBI Taxonomy" id="526216"/>
    <lineage>
        <taxon>Bacteria</taxon>
        <taxon>Pseudomonadati</taxon>
        <taxon>Pseudomonadota</taxon>
        <taxon>Alphaproteobacteria</taxon>
        <taxon>Rhodospirillales</taxon>
        <taxon>Oceanibaculaceae</taxon>
        <taxon>Oceanibaculum</taxon>
    </lineage>
</organism>
<dbReference type="GO" id="GO:0016669">
    <property type="term" value="F:oxidoreductase activity, acting on a sulfur group of donors, cytochrome as acceptor"/>
    <property type="evidence" value="ECO:0007669"/>
    <property type="project" value="InterPro"/>
</dbReference>
<dbReference type="EC" id="2.8.5.2" evidence="14"/>
<name>A0A420WMZ5_9PROT</name>
<feature type="binding site" description="axial binding residue" evidence="17">
    <location>
        <position position="173"/>
    </location>
    <ligand>
        <name>heme c</name>
        <dbReference type="ChEBI" id="CHEBI:61717"/>
        <label>2</label>
    </ligand>
    <ligandPart>
        <name>Fe</name>
        <dbReference type="ChEBI" id="CHEBI:18248"/>
    </ligandPart>
</feature>
<keyword evidence="4 14" id="KW-0349">Heme</keyword>
<keyword evidence="5 14" id="KW-0808">Transferase</keyword>
<dbReference type="PIRSF" id="PIRSF038455">
    <property type="entry name" value="SoxA"/>
    <property type="match status" value="1"/>
</dbReference>
<dbReference type="GO" id="GO:0042597">
    <property type="term" value="C:periplasmic space"/>
    <property type="evidence" value="ECO:0007669"/>
    <property type="project" value="UniProtKB-SubCell"/>
</dbReference>
<feature type="binding site" description="covalent" evidence="16">
    <location>
        <position position="172"/>
    </location>
    <ligand>
        <name>heme c</name>
        <dbReference type="ChEBI" id="CHEBI:61717"/>
        <label>2</label>
    </ligand>
</feature>
<dbReference type="InterPro" id="IPR009056">
    <property type="entry name" value="Cyt_c-like_dom"/>
</dbReference>
<reference evidence="20 21" key="1">
    <citation type="submission" date="2018-10" db="EMBL/GenBank/DDBJ databases">
        <title>Comparative analysis of microorganisms from saline springs in Andes Mountain Range, Colombia.</title>
        <authorList>
            <person name="Rubin E."/>
        </authorList>
    </citation>
    <scope>NUCLEOTIDE SEQUENCE [LARGE SCALE GENOMIC DNA]</scope>
    <source>
        <strain evidence="20 21">USBA 36</strain>
    </source>
</reference>
<feature type="binding site" description="axial binding residue" evidence="17">
    <location>
        <position position="106"/>
    </location>
    <ligand>
        <name>heme c</name>
        <dbReference type="ChEBI" id="CHEBI:61717"/>
        <label>1</label>
    </ligand>
    <ligandPart>
        <name>Fe</name>
        <dbReference type="ChEBI" id="CHEBI:18248"/>
    </ligandPart>
</feature>
<keyword evidence="3 14" id="KW-0813">Transport</keyword>
<evidence type="ECO:0000256" key="1">
    <source>
        <dbReference type="ARBA" id="ARBA00004418"/>
    </source>
</evidence>
<dbReference type="OrthoDB" id="7916986at2"/>
<evidence type="ECO:0000256" key="16">
    <source>
        <dbReference type="PIRSR" id="PIRSR038455-2"/>
    </source>
</evidence>
<evidence type="ECO:0000313" key="20">
    <source>
        <dbReference type="EMBL" id="RKQ72292.1"/>
    </source>
</evidence>
<evidence type="ECO:0000256" key="12">
    <source>
        <dbReference type="ARBA" id="ARBA00048077"/>
    </source>
</evidence>
<accession>A0A420WMZ5</accession>
<comment type="similarity">
    <text evidence="11 14">Belongs to the SoxA family.</text>
</comment>
<keyword evidence="7 18" id="KW-0732">Signal</keyword>
<evidence type="ECO:0000256" key="7">
    <source>
        <dbReference type="ARBA" id="ARBA00022729"/>
    </source>
</evidence>
<feature type="binding site" evidence="16">
    <location>
        <position position="210"/>
    </location>
    <ligand>
        <name>substrate</name>
    </ligand>
</feature>
<evidence type="ECO:0000259" key="19">
    <source>
        <dbReference type="Pfam" id="PF21342"/>
    </source>
</evidence>
<feature type="binding site" description="covalent" evidence="16">
    <location>
        <position position="169"/>
    </location>
    <ligand>
        <name>heme c</name>
        <dbReference type="ChEBI" id="CHEBI:61717"/>
        <label>2</label>
    </ligand>
</feature>
<dbReference type="Proteomes" id="UP000277424">
    <property type="component" value="Unassembled WGS sequence"/>
</dbReference>
<proteinExistence type="inferred from homology"/>
<gene>
    <name evidence="20" type="ORF">BCL74_0054</name>
</gene>
<feature type="binding site" description="axial binding residue" evidence="17">
    <location>
        <position position="214"/>
    </location>
    <ligand>
        <name>heme c</name>
        <dbReference type="ChEBI" id="CHEBI:61717"/>
        <label>2</label>
    </ligand>
    <ligandPart>
        <name>Fe</name>
        <dbReference type="ChEBI" id="CHEBI:18248"/>
    </ligandPart>
</feature>
<dbReference type="AlphaFoldDB" id="A0A420WMZ5"/>
<feature type="domain" description="Cytochrome c" evidence="19">
    <location>
        <begin position="52"/>
        <end position="139"/>
    </location>
</feature>
<dbReference type="InterPro" id="IPR025710">
    <property type="entry name" value="SoxA"/>
</dbReference>
<dbReference type="InterPro" id="IPR036909">
    <property type="entry name" value="Cyt_c-like_dom_sf"/>
</dbReference>
<dbReference type="SUPFAM" id="SSF46626">
    <property type="entry name" value="Cytochrome c"/>
    <property type="match status" value="2"/>
</dbReference>
<evidence type="ECO:0000256" key="10">
    <source>
        <dbReference type="ARBA" id="ARBA00023004"/>
    </source>
</evidence>
<evidence type="ECO:0000256" key="4">
    <source>
        <dbReference type="ARBA" id="ARBA00022617"/>
    </source>
</evidence>
<evidence type="ECO:0000256" key="18">
    <source>
        <dbReference type="SAM" id="SignalP"/>
    </source>
</evidence>
<feature type="domain" description="Cytochrome c" evidence="19">
    <location>
        <begin position="154"/>
        <end position="246"/>
    </location>
</feature>
<dbReference type="NCBIfam" id="TIGR04484">
    <property type="entry name" value="thiosulf_SoxA"/>
    <property type="match status" value="1"/>
</dbReference>
<comment type="catalytic activity">
    <reaction evidence="12 14">
        <text>L-cysteinyl-[SoxY protein] + thiosulfate + 2 Fe(III)-[cytochrome c] = S-sulfosulfanyl-L-cysteinyl-[SoxY protein] + 2 Fe(II)-[cytochrome c] + 2 H(+)</text>
        <dbReference type="Rhea" id="RHEA:56720"/>
        <dbReference type="Rhea" id="RHEA-COMP:10350"/>
        <dbReference type="Rhea" id="RHEA-COMP:14328"/>
        <dbReference type="Rhea" id="RHEA-COMP:14399"/>
        <dbReference type="Rhea" id="RHEA-COMP:14691"/>
        <dbReference type="ChEBI" id="CHEBI:15378"/>
        <dbReference type="ChEBI" id="CHEBI:29033"/>
        <dbReference type="ChEBI" id="CHEBI:29034"/>
        <dbReference type="ChEBI" id="CHEBI:29950"/>
        <dbReference type="ChEBI" id="CHEBI:33542"/>
        <dbReference type="ChEBI" id="CHEBI:139321"/>
        <dbReference type="EC" id="2.8.5.2"/>
    </reaction>
</comment>
<comment type="cofactor">
    <cofactor evidence="16">
        <name>heme</name>
        <dbReference type="ChEBI" id="CHEBI:30413"/>
    </cofactor>
    <text evidence="16">Binds 2 heme groups per subunit.</text>
</comment>
<evidence type="ECO:0000313" key="21">
    <source>
        <dbReference type="Proteomes" id="UP000277424"/>
    </source>
</evidence>
<feature type="signal peptide" evidence="18">
    <location>
        <begin position="1"/>
        <end position="20"/>
    </location>
</feature>
<protein>
    <recommendedName>
        <fullName evidence="14">SoxAX cytochrome complex subunit A</fullName>
        <ecNumber evidence="14">2.8.5.2</ecNumber>
    </recommendedName>
    <alternativeName>
        <fullName evidence="14">Protein SoxA</fullName>
    </alternativeName>
    <alternativeName>
        <fullName evidence="14">Sulfur oxidizing protein A</fullName>
    </alternativeName>
    <alternativeName>
        <fullName evidence="14">Thiosulfate-oxidizing multienzyme system protein SoxA</fullName>
    </alternativeName>
</protein>
<keyword evidence="9 14" id="KW-0249">Electron transport</keyword>
<evidence type="ECO:0000256" key="2">
    <source>
        <dbReference type="ARBA" id="ARBA00011530"/>
    </source>
</evidence>
<dbReference type="GO" id="GO:0009055">
    <property type="term" value="F:electron transfer activity"/>
    <property type="evidence" value="ECO:0007669"/>
    <property type="project" value="InterPro"/>
</dbReference>
<feature type="active site" description="Cysteine persulfide intermediate" evidence="15">
    <location>
        <position position="214"/>
    </location>
</feature>
<feature type="binding site" description="covalent" evidence="16">
    <location>
        <position position="68"/>
    </location>
    <ligand>
        <name>heme c</name>
        <dbReference type="ChEBI" id="CHEBI:61717"/>
        <label>1</label>
    </ligand>
</feature>
<feature type="chain" id="PRO_5019508145" description="SoxAX cytochrome complex subunit A" evidence="18">
    <location>
        <begin position="21"/>
        <end position="253"/>
    </location>
</feature>
<dbReference type="GO" id="GO:0070069">
    <property type="term" value="C:cytochrome complex"/>
    <property type="evidence" value="ECO:0007669"/>
    <property type="project" value="InterPro"/>
</dbReference>
<dbReference type="GO" id="GO:0020037">
    <property type="term" value="F:heme binding"/>
    <property type="evidence" value="ECO:0007669"/>
    <property type="project" value="InterPro"/>
</dbReference>
<evidence type="ECO:0000256" key="13">
    <source>
        <dbReference type="ARBA" id="ARBA00048423"/>
    </source>
</evidence>
<keyword evidence="8 14" id="KW-0574">Periplasm</keyword>
<dbReference type="GO" id="GO:0046872">
    <property type="term" value="F:metal ion binding"/>
    <property type="evidence" value="ECO:0007669"/>
    <property type="project" value="UniProtKB-KW"/>
</dbReference>
<comment type="caution">
    <text evidence="20">The sequence shown here is derived from an EMBL/GenBank/DDBJ whole genome shotgun (WGS) entry which is preliminary data.</text>
</comment>